<gene>
    <name evidence="4" type="ORF">KHLLAP_LOCUS2336</name>
</gene>
<accession>A0AAI8VBL2</accession>
<organism evidence="4 5">
    <name type="scientific">Anthostomella pinea</name>
    <dbReference type="NCBI Taxonomy" id="933095"/>
    <lineage>
        <taxon>Eukaryota</taxon>
        <taxon>Fungi</taxon>
        <taxon>Dikarya</taxon>
        <taxon>Ascomycota</taxon>
        <taxon>Pezizomycotina</taxon>
        <taxon>Sordariomycetes</taxon>
        <taxon>Xylariomycetidae</taxon>
        <taxon>Xylariales</taxon>
        <taxon>Xylariaceae</taxon>
        <taxon>Anthostomella</taxon>
    </lineage>
</organism>
<feature type="region of interest" description="Disordered" evidence="2">
    <location>
        <begin position="958"/>
        <end position="983"/>
    </location>
</feature>
<feature type="compositionally biased region" description="Low complexity" evidence="2">
    <location>
        <begin position="1"/>
        <end position="15"/>
    </location>
</feature>
<feature type="compositionally biased region" description="Acidic residues" evidence="2">
    <location>
        <begin position="449"/>
        <end position="468"/>
    </location>
</feature>
<dbReference type="AlphaFoldDB" id="A0AAI8VBL2"/>
<feature type="compositionally biased region" description="Low complexity" evidence="2">
    <location>
        <begin position="406"/>
        <end position="421"/>
    </location>
</feature>
<dbReference type="InterPro" id="IPR003323">
    <property type="entry name" value="OTU_dom"/>
</dbReference>
<keyword evidence="1" id="KW-0175">Coiled coil</keyword>
<evidence type="ECO:0000313" key="4">
    <source>
        <dbReference type="EMBL" id="CAJ2501868.1"/>
    </source>
</evidence>
<sequence>MELPTFSFPSAASSPILGSKRDAEAASLDASSDRSLKRSRSAPADLSQQKDLIHRADSSSPLSGNLSGMTLTEELLKQLDAKDREHARIKEQERLDRVIREQQEEMAQLEREVREEEAKRAAYRVHCHGEIHKFTKEIKDYTEDGRIDAETIEIFVESLVEFAKATNRGTPEQLSMIRSVFLSPDPLAGVVKTFIDASTMTEVTGVAFAMPGGHTMFVPNASSQTGPINVMPVTPPSSSTRDATSTGARYADANTNTAADPKVDYFNVPTQTPITKCYSFGTQTPATESYSFGTQTPATESYSFGTKTSATECWSTWNQTPATKCYSFGTQTSATRCYDVSTQTAKLPTPSVSNYELWRRELRTIRRPRSLIKPQALGGVKKVSTRLRQPPAPTKEKPVSAIMKPSSFTSSASTSNRYRSSFMTRPIRESPKSTPPNAAGLPTIISISDDSDEGNEDNEGYEGDEGYDDYEEDESLFVPQFDGDYGDSYRVGGGSGMATLSTTQWSGSSAFTPIKDSPIIIPDDSDEETELLATHGSHLTAQSTAQSTSQVIMPSSSAAAVDPSGLDLPDYSDMEDGFNYQTTSHRVGGATMAYGPDGAYIVESVEEEDDDEYLSMTQDNSYDYGEMGPPEGTHGQVLARIEDRPRQQQQAYPQYSRERPSFYGYAASSGSGHQTDHELRYQSRSQRVGCLPSPHGGLRLHLDDYLHDIDARTRRDIRNSIGRILEETSWGGFIMDEDESFEREWLQDSHSSIIEGFPLVEDIQFLVLGNHKKPDGDCYWRAVSYNIYGTDRHWDLVKAEHLAFMYQVLSHEGHPRHALYAEKLNSKFFSTASVTGLTPFKANLWQLLHMPHAWTPGIMEQITADLYNIFLVTFSYDSNKKECGEVCVRGAYNSRHIFMLYANDAHFQPMTPNDYYGYEFRYPRVTVEATAKFTHAPRAGSKKDGLAHPWRNDFTKEVPAPIPRSHGCNVDKLRDVMGSRPQS</sequence>
<dbReference type="CDD" id="cd22249">
    <property type="entry name" value="UDM1_RNF168_RNF169-like"/>
    <property type="match status" value="1"/>
</dbReference>
<feature type="region of interest" description="Disordered" evidence="2">
    <location>
        <begin position="1"/>
        <end position="66"/>
    </location>
</feature>
<dbReference type="EMBL" id="CAUWAG010000003">
    <property type="protein sequence ID" value="CAJ2501868.1"/>
    <property type="molecule type" value="Genomic_DNA"/>
</dbReference>
<dbReference type="PROSITE" id="PS50802">
    <property type="entry name" value="OTU"/>
    <property type="match status" value="1"/>
</dbReference>
<reference evidence="4" key="1">
    <citation type="submission" date="2023-10" db="EMBL/GenBank/DDBJ databases">
        <authorList>
            <person name="Hackl T."/>
        </authorList>
    </citation>
    <scope>NUCLEOTIDE SEQUENCE</scope>
</reference>
<evidence type="ECO:0000256" key="1">
    <source>
        <dbReference type="SAM" id="Coils"/>
    </source>
</evidence>
<evidence type="ECO:0000313" key="5">
    <source>
        <dbReference type="Proteomes" id="UP001295740"/>
    </source>
</evidence>
<dbReference type="CDD" id="cd22744">
    <property type="entry name" value="OTU"/>
    <property type="match status" value="1"/>
</dbReference>
<evidence type="ECO:0000259" key="3">
    <source>
        <dbReference type="PROSITE" id="PS50802"/>
    </source>
</evidence>
<feature type="coiled-coil region" evidence="1">
    <location>
        <begin position="72"/>
        <end position="126"/>
    </location>
</feature>
<dbReference type="Proteomes" id="UP001295740">
    <property type="component" value="Unassembled WGS sequence"/>
</dbReference>
<proteinExistence type="predicted"/>
<evidence type="ECO:0000256" key="2">
    <source>
        <dbReference type="SAM" id="MobiDB-lite"/>
    </source>
</evidence>
<feature type="domain" description="OTU" evidence="3">
    <location>
        <begin position="767"/>
        <end position="913"/>
    </location>
</feature>
<name>A0AAI8VBL2_9PEZI</name>
<keyword evidence="5" id="KW-1185">Reference proteome</keyword>
<comment type="caution">
    <text evidence="4">The sequence shown here is derived from an EMBL/GenBank/DDBJ whole genome shotgun (WGS) entry which is preliminary data.</text>
</comment>
<feature type="region of interest" description="Disordered" evidence="2">
    <location>
        <begin position="377"/>
        <end position="468"/>
    </location>
</feature>
<protein>
    <submittedName>
        <fullName evidence="4">Uu.00g047210.m01.CDS01</fullName>
    </submittedName>
</protein>